<dbReference type="PANTHER" id="PTHR16049:SF8">
    <property type="entry name" value="IQ DOMAIN-CONTAINING PROTEIN C"/>
    <property type="match status" value="1"/>
</dbReference>
<comment type="caution">
    <text evidence="1">The sequence shown here is derived from an EMBL/GenBank/DDBJ whole genome shotgun (WGS) entry which is preliminary data.</text>
</comment>
<reference evidence="1" key="1">
    <citation type="submission" date="2020-04" db="EMBL/GenBank/DDBJ databases">
        <authorList>
            <person name="Alioto T."/>
            <person name="Alioto T."/>
            <person name="Gomez Garrido J."/>
        </authorList>
    </citation>
    <scope>NUCLEOTIDE SEQUENCE</scope>
    <source>
        <strain evidence="1">A484AB</strain>
    </source>
</reference>
<name>A0A7D9I7Q2_PARCT</name>
<keyword evidence="2" id="KW-1185">Reference proteome</keyword>
<dbReference type="AlphaFoldDB" id="A0A7D9I7Q2"/>
<organism evidence="1 2">
    <name type="scientific">Paramuricea clavata</name>
    <name type="common">Red gorgonian</name>
    <name type="synonym">Violescent sea-whip</name>
    <dbReference type="NCBI Taxonomy" id="317549"/>
    <lineage>
        <taxon>Eukaryota</taxon>
        <taxon>Metazoa</taxon>
        <taxon>Cnidaria</taxon>
        <taxon>Anthozoa</taxon>
        <taxon>Octocorallia</taxon>
        <taxon>Malacalcyonacea</taxon>
        <taxon>Plexauridae</taxon>
        <taxon>Paramuricea</taxon>
    </lineage>
</organism>
<dbReference type="Proteomes" id="UP001152795">
    <property type="component" value="Unassembled WGS sequence"/>
</dbReference>
<sequence length="263" mass="29700">MAHYTNSSKSIIKLQALIRGYLVRKKFSQLKWDYNEIVKCFEGNCVKVRWKNDSKLCSPIVDRECSVTRQGVNVLTDDVRQKSSCEKIDLSLGNELKDTTCANDIVSSVNCSSKTMPNVESTNKLSTSTPTESPINNWPSKDYLTSNLDQGLNEGLQSTCNSTGKTTNTVPLESSSTKTINHQTTAQENADQVKTDEKRRTDIVNIENCNGPNKDQILYPSDKMSLVKLREDLTMELLWIEQAIESRINYLAMKENMDKQLNN</sequence>
<dbReference type="InterPro" id="IPR042506">
    <property type="entry name" value="IQCC"/>
</dbReference>
<dbReference type="PANTHER" id="PTHR16049">
    <property type="entry name" value="IQ DOMAIN-CONTAINING PROTEIN C"/>
    <property type="match status" value="1"/>
</dbReference>
<dbReference type="Pfam" id="PF00612">
    <property type="entry name" value="IQ"/>
    <property type="match status" value="1"/>
</dbReference>
<protein>
    <submittedName>
        <fullName evidence="1">IQ domain-containing C</fullName>
    </submittedName>
</protein>
<proteinExistence type="predicted"/>
<gene>
    <name evidence="1" type="ORF">PACLA_8A042230</name>
</gene>
<dbReference type="PROSITE" id="PS50096">
    <property type="entry name" value="IQ"/>
    <property type="match status" value="1"/>
</dbReference>
<dbReference type="EMBL" id="CACRXK020003530">
    <property type="protein sequence ID" value="CAB3999170.1"/>
    <property type="molecule type" value="Genomic_DNA"/>
</dbReference>
<dbReference type="InterPro" id="IPR000048">
    <property type="entry name" value="IQ_motif_EF-hand-BS"/>
</dbReference>
<evidence type="ECO:0000313" key="1">
    <source>
        <dbReference type="EMBL" id="CAB3999170.1"/>
    </source>
</evidence>
<evidence type="ECO:0000313" key="2">
    <source>
        <dbReference type="Proteomes" id="UP001152795"/>
    </source>
</evidence>
<dbReference type="OrthoDB" id="6161953at2759"/>
<accession>A0A7D9I7Q2</accession>